<organism evidence="1 2">
    <name type="scientific">Catharanthus roseus</name>
    <name type="common">Madagascar periwinkle</name>
    <name type="synonym">Vinca rosea</name>
    <dbReference type="NCBI Taxonomy" id="4058"/>
    <lineage>
        <taxon>Eukaryota</taxon>
        <taxon>Viridiplantae</taxon>
        <taxon>Streptophyta</taxon>
        <taxon>Embryophyta</taxon>
        <taxon>Tracheophyta</taxon>
        <taxon>Spermatophyta</taxon>
        <taxon>Magnoliopsida</taxon>
        <taxon>eudicotyledons</taxon>
        <taxon>Gunneridae</taxon>
        <taxon>Pentapetalae</taxon>
        <taxon>asterids</taxon>
        <taxon>lamiids</taxon>
        <taxon>Gentianales</taxon>
        <taxon>Apocynaceae</taxon>
        <taxon>Rauvolfioideae</taxon>
        <taxon>Vinceae</taxon>
        <taxon>Catharanthinae</taxon>
        <taxon>Catharanthus</taxon>
    </lineage>
</organism>
<evidence type="ECO:0000313" key="1">
    <source>
        <dbReference type="EMBL" id="KAI5668063.1"/>
    </source>
</evidence>
<protein>
    <submittedName>
        <fullName evidence="1">Uncharacterized protein</fullName>
    </submittedName>
</protein>
<reference evidence="2" key="1">
    <citation type="journal article" date="2023" name="Nat. Plants">
        <title>Single-cell RNA sequencing provides a high-resolution roadmap for understanding the multicellular compartmentation of specialized metabolism.</title>
        <authorList>
            <person name="Sun S."/>
            <person name="Shen X."/>
            <person name="Li Y."/>
            <person name="Li Y."/>
            <person name="Wang S."/>
            <person name="Li R."/>
            <person name="Zhang H."/>
            <person name="Shen G."/>
            <person name="Guo B."/>
            <person name="Wei J."/>
            <person name="Xu J."/>
            <person name="St-Pierre B."/>
            <person name="Chen S."/>
            <person name="Sun C."/>
        </authorList>
    </citation>
    <scope>NUCLEOTIDE SEQUENCE [LARGE SCALE GENOMIC DNA]</scope>
</reference>
<keyword evidence="2" id="KW-1185">Reference proteome</keyword>
<name>A0ACC0B6A5_CATRO</name>
<comment type="caution">
    <text evidence="1">The sequence shown here is derived from an EMBL/GenBank/DDBJ whole genome shotgun (WGS) entry which is preliminary data.</text>
</comment>
<accession>A0ACC0B6A5</accession>
<dbReference type="Proteomes" id="UP001060085">
    <property type="component" value="Linkage Group LG04"/>
</dbReference>
<gene>
    <name evidence="1" type="ORF">M9H77_17916</name>
</gene>
<evidence type="ECO:0000313" key="2">
    <source>
        <dbReference type="Proteomes" id="UP001060085"/>
    </source>
</evidence>
<proteinExistence type="predicted"/>
<sequence>MIDQNMDIFYTFITVFSVIFLVIWSWKFLKWSWLTPKNLEKKLKKQGLKGTPYKFLFGDYKELTNMLKEANSNIANLYDDDDLGPKALPLFDRTVKKFGKNSYVWLGPNPTITLTEPELIKDVTIKNFQYLKVPLNPLAKLLMQGVLIMEKGEWAKHRKIINSAFHLEKLKHMVPAFYMCTSEMLTKWEEIVSSKGSCEIDVWPYLQALTGDAISRTAFGSNYEDGKKIFELQREQADHYIEVVTSLYIPGWRFLPTKLNRRMKEISKIVNNSIRNIINARMKAMKAGKACGNDLLGILLESNSKEIDQHGSKEFAMSIEQVIEECKLFYFAGQETTSVLLVWTLILLCRHQEWQSRAREEVLQLFGNNKPDIDGLNHLKIVTMVLNEVLRLYSPVVASIRRTTEETKLGNLTLPEGVFLLLPTILIHHDPKLWGNDAKEFKPERFEEGISKATKGQFSYFPFGWGPRICVGQNFAMLEAKMAMAMILQRFSFEISPSYKHAPLSQITLQPQYGAQLILHKI</sequence>
<dbReference type="EMBL" id="CM044704">
    <property type="protein sequence ID" value="KAI5668063.1"/>
    <property type="molecule type" value="Genomic_DNA"/>
</dbReference>